<gene>
    <name evidence="8" type="ORF">ACHAWU_002570</name>
</gene>
<comment type="caution">
    <text evidence="8">The sequence shown here is derived from an EMBL/GenBank/DDBJ whole genome shotgun (WGS) entry which is preliminary data.</text>
</comment>
<comment type="subcellular location">
    <subcellularLocation>
        <location evidence="1">Endomembrane system</location>
        <topology evidence="1">Multi-pass membrane protein</topology>
    </subcellularLocation>
</comment>
<organism evidence="8 9">
    <name type="scientific">Discostella pseudostelligera</name>
    <dbReference type="NCBI Taxonomy" id="259834"/>
    <lineage>
        <taxon>Eukaryota</taxon>
        <taxon>Sar</taxon>
        <taxon>Stramenopiles</taxon>
        <taxon>Ochrophyta</taxon>
        <taxon>Bacillariophyta</taxon>
        <taxon>Coscinodiscophyceae</taxon>
        <taxon>Thalassiosirophycidae</taxon>
        <taxon>Stephanodiscales</taxon>
        <taxon>Stephanodiscaceae</taxon>
        <taxon>Discostella</taxon>
    </lineage>
</organism>
<dbReference type="EMBL" id="JALLBG020000299">
    <property type="protein sequence ID" value="KAL3756667.1"/>
    <property type="molecule type" value="Genomic_DNA"/>
</dbReference>
<feature type="transmembrane region" description="Helical" evidence="6">
    <location>
        <begin position="412"/>
        <end position="437"/>
    </location>
</feature>
<feature type="transmembrane region" description="Helical" evidence="6">
    <location>
        <begin position="300"/>
        <end position="333"/>
    </location>
</feature>
<dbReference type="GO" id="GO:0012505">
    <property type="term" value="C:endomembrane system"/>
    <property type="evidence" value="ECO:0007669"/>
    <property type="project" value="UniProtKB-SubCell"/>
</dbReference>
<dbReference type="InterPro" id="IPR051068">
    <property type="entry name" value="MFS_Domain-Containing_Protein"/>
</dbReference>
<evidence type="ECO:0000313" key="8">
    <source>
        <dbReference type="EMBL" id="KAL3756667.1"/>
    </source>
</evidence>
<feature type="transmembrane region" description="Helical" evidence="6">
    <location>
        <begin position="349"/>
        <end position="370"/>
    </location>
</feature>
<protein>
    <recommendedName>
        <fullName evidence="7">Major facilitator superfamily (MFS) profile domain-containing protein</fullName>
    </recommendedName>
</protein>
<feature type="transmembrane region" description="Helical" evidence="6">
    <location>
        <begin position="180"/>
        <end position="202"/>
    </location>
</feature>
<reference evidence="8 9" key="1">
    <citation type="submission" date="2024-10" db="EMBL/GenBank/DDBJ databases">
        <title>Updated reference genomes for cyclostephanoid diatoms.</title>
        <authorList>
            <person name="Roberts W.R."/>
            <person name="Alverson A.J."/>
        </authorList>
    </citation>
    <scope>NUCLEOTIDE SEQUENCE [LARGE SCALE GENOMIC DNA]</scope>
    <source>
        <strain evidence="8 9">AJA232-27</strain>
    </source>
</reference>
<dbReference type="AlphaFoldDB" id="A0ABD3M398"/>
<dbReference type="InterPro" id="IPR036259">
    <property type="entry name" value="MFS_trans_sf"/>
</dbReference>
<evidence type="ECO:0000256" key="3">
    <source>
        <dbReference type="ARBA" id="ARBA00022692"/>
    </source>
</evidence>
<dbReference type="PROSITE" id="PS50850">
    <property type="entry name" value="MFS"/>
    <property type="match status" value="1"/>
</dbReference>
<dbReference type="InterPro" id="IPR020846">
    <property type="entry name" value="MFS_dom"/>
</dbReference>
<dbReference type="PANTHER" id="PTHR23510">
    <property type="entry name" value="INNER MEMBRANE TRANSPORT PROTEIN YAJR"/>
    <property type="match status" value="1"/>
</dbReference>
<dbReference type="PANTHER" id="PTHR23510:SF3">
    <property type="entry name" value="MAJOR FACILITATOR SUPERFAMILY DOMAIN-CONTAINING PROTEIN 8"/>
    <property type="match status" value="1"/>
</dbReference>
<feature type="transmembrane region" description="Helical" evidence="6">
    <location>
        <begin position="155"/>
        <end position="174"/>
    </location>
</feature>
<keyword evidence="5 6" id="KW-0472">Membrane</keyword>
<keyword evidence="3 6" id="KW-0812">Transmembrane</keyword>
<keyword evidence="9" id="KW-1185">Reference proteome</keyword>
<keyword evidence="4 6" id="KW-1133">Transmembrane helix</keyword>
<dbReference type="InterPro" id="IPR011701">
    <property type="entry name" value="MFS"/>
</dbReference>
<name>A0ABD3M398_9STRA</name>
<feature type="transmembrane region" description="Helical" evidence="6">
    <location>
        <begin position="449"/>
        <end position="471"/>
    </location>
</feature>
<evidence type="ECO:0000256" key="2">
    <source>
        <dbReference type="ARBA" id="ARBA00022448"/>
    </source>
</evidence>
<keyword evidence="2" id="KW-0813">Transport</keyword>
<dbReference type="Gene3D" id="1.20.1250.20">
    <property type="entry name" value="MFS general substrate transporter like domains"/>
    <property type="match status" value="1"/>
</dbReference>
<feature type="transmembrane region" description="Helical" evidence="6">
    <location>
        <begin position="214"/>
        <end position="239"/>
    </location>
</feature>
<dbReference type="SUPFAM" id="SSF103473">
    <property type="entry name" value="MFS general substrate transporter"/>
    <property type="match status" value="1"/>
</dbReference>
<evidence type="ECO:0000256" key="1">
    <source>
        <dbReference type="ARBA" id="ARBA00004127"/>
    </source>
</evidence>
<evidence type="ECO:0000259" key="7">
    <source>
        <dbReference type="PROSITE" id="PS50850"/>
    </source>
</evidence>
<sequence length="507" mass="54813">MLHEDQLHSHSIDDEDELYDNNNIPVVDATPSFINASLSFPPANSTYGDRAKIADGAYVQMEDGDNHGYAPSITSTIMTAEGLADPAGFSIICCVVLVGDMTRGVTFPIMWPLVQDLGGNSVWLGYAVGAFSFGRVIASPCFGRWSIEKGYSKTLVASTTIMLVGCVFFAHVISVGSLPFLVFSKIIMGIGSATLGVTRAYVAEITATRQRTTYMALLSAVQYGAYTVTPIFGALFCYILNDQRYEVGFFVIDQYSAAAYFMASLCIVTLFLLLTKFQARYRTKPALQIKSKRQLDQDELANNVTWCGLTVHTCALIGCMLLNIATVGCFGAFETMGVHFAESYYNLEPAVAGTVVSVNGLIGVCTLWNLGYLGRWFLDTQIIIGGISVFAVGILSFAWLKSVEMGAENSIIHYIVGVMMIYGIGYPIGVTALIGLFSKVVGRISQGPLQGWFAASGSLARILFSVMAGYIAHYDDITTVFIVLFVISILSIITVASTSQTLTALSH</sequence>
<evidence type="ECO:0000256" key="4">
    <source>
        <dbReference type="ARBA" id="ARBA00022989"/>
    </source>
</evidence>
<evidence type="ECO:0000256" key="5">
    <source>
        <dbReference type="ARBA" id="ARBA00023136"/>
    </source>
</evidence>
<dbReference type="Proteomes" id="UP001530293">
    <property type="component" value="Unassembled WGS sequence"/>
</dbReference>
<accession>A0ABD3M398</accession>
<dbReference type="Pfam" id="PF07690">
    <property type="entry name" value="MFS_1"/>
    <property type="match status" value="1"/>
</dbReference>
<evidence type="ECO:0000256" key="6">
    <source>
        <dbReference type="SAM" id="Phobius"/>
    </source>
</evidence>
<feature type="transmembrane region" description="Helical" evidence="6">
    <location>
        <begin position="123"/>
        <end position="143"/>
    </location>
</feature>
<feature type="transmembrane region" description="Helical" evidence="6">
    <location>
        <begin position="382"/>
        <end position="400"/>
    </location>
</feature>
<feature type="domain" description="Major facilitator superfamily (MFS) profile" evidence="7">
    <location>
        <begin position="74"/>
        <end position="503"/>
    </location>
</feature>
<feature type="transmembrane region" description="Helical" evidence="6">
    <location>
        <begin position="477"/>
        <end position="496"/>
    </location>
</feature>
<feature type="transmembrane region" description="Helical" evidence="6">
    <location>
        <begin position="259"/>
        <end position="279"/>
    </location>
</feature>
<feature type="transmembrane region" description="Helical" evidence="6">
    <location>
        <begin position="87"/>
        <end position="111"/>
    </location>
</feature>
<evidence type="ECO:0000313" key="9">
    <source>
        <dbReference type="Proteomes" id="UP001530293"/>
    </source>
</evidence>
<proteinExistence type="predicted"/>